<accession>A0A0D4BZ82</accession>
<dbReference type="SUPFAM" id="SSF51445">
    <property type="entry name" value="(Trans)glycosidases"/>
    <property type="match status" value="1"/>
</dbReference>
<organism evidence="1 2">
    <name type="scientific">Psychromicrobium lacuslunae</name>
    <dbReference type="NCBI Taxonomy" id="1618207"/>
    <lineage>
        <taxon>Bacteria</taxon>
        <taxon>Bacillati</taxon>
        <taxon>Actinomycetota</taxon>
        <taxon>Actinomycetes</taxon>
        <taxon>Micrococcales</taxon>
        <taxon>Micrococcaceae</taxon>
        <taxon>Psychromicrobium</taxon>
    </lineage>
</organism>
<keyword evidence="2" id="KW-1185">Reference proteome</keyword>
<dbReference type="AlphaFoldDB" id="A0A0D4BZ82"/>
<gene>
    <name evidence="1" type="ORF">UM93_09880</name>
</gene>
<dbReference type="PATRIC" id="fig|1618207.4.peg.2005"/>
<keyword evidence="1" id="KW-0378">Hydrolase</keyword>
<sequence>MRFGVNYTPSVGWFHHWLDFDLDAVHRDFASIRSLGADHVRVFPVWSIFQPNRTLIRPQALADLSSMVDAAAEHGLDVSVDALQGHLSSFDFLPSWLTSWHRANLFTDPIARSGQASYLQELAASLAEKKNVLGLSLGNEFSQFASVEHPDVQAVSVQQAECWLAEMMAALEAGFPGAQHCHAEYDSAFFDPQHPFTPAGTARHGSMSTVHSWVFNQTAQRYGGMSEESLRLAEYLTELARAWATDPLRPIWLQEIGAPAPHVSPENAAEFTRKALRNAMDCEGLWGVTWWCSHDVDRALADFPELEYDLGLFRTDQSLKAQGEAFRQVAAEPQSRPARRTTSLVLEMGDETSGPGRAQCAPGGEFFESWMALAKAGARPGIVLASQRDATDYLQVRGIEQLIESGDTQALSR</sequence>
<proteinExistence type="predicted"/>
<dbReference type="STRING" id="1618207.UM93_09880"/>
<protein>
    <submittedName>
        <fullName evidence="1">Glycosyl hydrolase</fullName>
    </submittedName>
</protein>
<dbReference type="HOGENOM" id="CLU_059722_0_0_11"/>
<dbReference type="OrthoDB" id="110211at2"/>
<dbReference type="Gene3D" id="3.20.20.80">
    <property type="entry name" value="Glycosidases"/>
    <property type="match status" value="1"/>
</dbReference>
<name>A0A0D4BZ82_9MICC</name>
<dbReference type="KEGG" id="ari:UM93_09880"/>
<evidence type="ECO:0000313" key="1">
    <source>
        <dbReference type="EMBL" id="AJT41747.1"/>
    </source>
</evidence>
<reference evidence="1 2" key="1">
    <citation type="journal article" date="2015" name="Genome Announc.">
        <title>Complete Genome Sequencing of Protease-Producing Novel Arthrobacter sp. Strain IHBB 11108 Using PacBio Single-Molecule Real-Time Sequencing Technology.</title>
        <authorList>
            <person name="Kiran S."/>
            <person name="Swarnkar M.K."/>
            <person name="Pal M."/>
            <person name="Thakur R."/>
            <person name="Tewari R."/>
            <person name="Singh A.K."/>
            <person name="Gulati A."/>
        </authorList>
    </citation>
    <scope>NUCLEOTIDE SEQUENCE [LARGE SCALE GENOMIC DNA]</scope>
    <source>
        <strain evidence="1 2">IHBB 11108</strain>
    </source>
</reference>
<dbReference type="GO" id="GO:0016787">
    <property type="term" value="F:hydrolase activity"/>
    <property type="evidence" value="ECO:0007669"/>
    <property type="project" value="UniProtKB-KW"/>
</dbReference>
<dbReference type="Proteomes" id="UP000061839">
    <property type="component" value="Chromosome"/>
</dbReference>
<evidence type="ECO:0000313" key="2">
    <source>
        <dbReference type="Proteomes" id="UP000061839"/>
    </source>
</evidence>
<dbReference type="EMBL" id="CP011005">
    <property type="protein sequence ID" value="AJT41747.1"/>
    <property type="molecule type" value="Genomic_DNA"/>
</dbReference>
<dbReference type="InterPro" id="IPR017853">
    <property type="entry name" value="GH"/>
</dbReference>